<dbReference type="PANTHER" id="PTHR43008">
    <property type="entry name" value="BENZIL REDUCTASE"/>
    <property type="match status" value="1"/>
</dbReference>
<accession>A0A9Q9APR0</accession>
<comment type="similarity">
    <text evidence="1">Belongs to the short-chain dehydrogenases/reductases (SDR) family.</text>
</comment>
<dbReference type="EMBL" id="CP099420">
    <property type="protein sequence ID" value="USW50873.1"/>
    <property type="molecule type" value="Genomic_DNA"/>
</dbReference>
<organism evidence="3 4">
    <name type="scientific">Septoria linicola</name>
    <dbReference type="NCBI Taxonomy" id="215465"/>
    <lineage>
        <taxon>Eukaryota</taxon>
        <taxon>Fungi</taxon>
        <taxon>Dikarya</taxon>
        <taxon>Ascomycota</taxon>
        <taxon>Pezizomycotina</taxon>
        <taxon>Dothideomycetes</taxon>
        <taxon>Dothideomycetidae</taxon>
        <taxon>Mycosphaerellales</taxon>
        <taxon>Mycosphaerellaceae</taxon>
        <taxon>Septoria</taxon>
    </lineage>
</organism>
<protein>
    <submittedName>
        <fullName evidence="3">Short-chain dehydrogenase/reductase SDR, NAD(P)-binding domain superfamily</fullName>
    </submittedName>
</protein>
<dbReference type="AlphaFoldDB" id="A0A9Q9APR0"/>
<dbReference type="Gene3D" id="3.40.50.720">
    <property type="entry name" value="NAD(P)-binding Rossmann-like Domain"/>
    <property type="match status" value="1"/>
</dbReference>
<dbReference type="GO" id="GO:0016616">
    <property type="term" value="F:oxidoreductase activity, acting on the CH-OH group of donors, NAD or NADP as acceptor"/>
    <property type="evidence" value="ECO:0007669"/>
    <property type="project" value="UniProtKB-ARBA"/>
</dbReference>
<dbReference type="CDD" id="cd05233">
    <property type="entry name" value="SDR_c"/>
    <property type="match status" value="1"/>
</dbReference>
<evidence type="ECO:0000313" key="3">
    <source>
        <dbReference type="EMBL" id="USW50873.1"/>
    </source>
</evidence>
<dbReference type="SUPFAM" id="SSF51735">
    <property type="entry name" value="NAD(P)-binding Rossmann-fold domains"/>
    <property type="match status" value="1"/>
</dbReference>
<name>A0A9Q9APR0_9PEZI</name>
<dbReference type="Pfam" id="PF00106">
    <property type="entry name" value="adh_short"/>
    <property type="match status" value="1"/>
</dbReference>
<dbReference type="InterPro" id="IPR036291">
    <property type="entry name" value="NAD(P)-bd_dom_sf"/>
</dbReference>
<dbReference type="Proteomes" id="UP001056384">
    <property type="component" value="Chromosome 3"/>
</dbReference>
<dbReference type="PRINTS" id="PR00081">
    <property type="entry name" value="GDHRDH"/>
</dbReference>
<evidence type="ECO:0000256" key="2">
    <source>
        <dbReference type="ARBA" id="ARBA00023002"/>
    </source>
</evidence>
<gene>
    <name evidence="3" type="ORF">Slin15195_G041920</name>
</gene>
<proteinExistence type="inferred from homology"/>
<dbReference type="GO" id="GO:0050664">
    <property type="term" value="F:oxidoreductase activity, acting on NAD(P)H, oxygen as acceptor"/>
    <property type="evidence" value="ECO:0007669"/>
    <property type="project" value="TreeGrafter"/>
</dbReference>
<dbReference type="OrthoDB" id="1933717at2759"/>
<evidence type="ECO:0000256" key="1">
    <source>
        <dbReference type="ARBA" id="ARBA00006484"/>
    </source>
</evidence>
<reference evidence="3" key="1">
    <citation type="submission" date="2022-06" db="EMBL/GenBank/DDBJ databases">
        <title>Complete genome sequences of two strains of the flax pathogen Septoria linicola.</title>
        <authorList>
            <person name="Lapalu N."/>
            <person name="Simon A."/>
            <person name="Demenou B."/>
            <person name="Paumier D."/>
            <person name="Guillot M.-P."/>
            <person name="Gout L."/>
            <person name="Valade R."/>
        </authorList>
    </citation>
    <scope>NUCLEOTIDE SEQUENCE</scope>
    <source>
        <strain evidence="3">SE15195</strain>
    </source>
</reference>
<sequence>MAQFPPYWGMNFTPTIHNRAEGPTDPANIKLHANFVVAVTGAGKGLGRQIALSYARAGAKGIVIASRTEADLRSLEAEIKNVNATADVLSQPCDTQSSEHVKALAKATKERFGRLDAVIANAGIISKYITKEDGKEYMPVGVVEEDDFERVINTNLIGSWRVANQFVPFLQDTKDGVQAFVVITSIASHMNKSEMTPIAYNLSKICMNRLAEHIHADHFEKDGIQAFAVHPGAVMTEQTKRHHETQLGQMWTDVLTDDDALCGGFLTWLTSERREWLSGRYLSANWDTKELEDMKEDIVGSDKLVMRMTT</sequence>
<dbReference type="PANTHER" id="PTHR43008:SF4">
    <property type="entry name" value="CHAIN DEHYDROGENASE, PUTATIVE (AFU_ORTHOLOGUE AFUA_4G08710)-RELATED"/>
    <property type="match status" value="1"/>
</dbReference>
<keyword evidence="4" id="KW-1185">Reference proteome</keyword>
<evidence type="ECO:0000313" key="4">
    <source>
        <dbReference type="Proteomes" id="UP001056384"/>
    </source>
</evidence>
<dbReference type="InterPro" id="IPR002347">
    <property type="entry name" value="SDR_fam"/>
</dbReference>
<keyword evidence="2" id="KW-0560">Oxidoreductase</keyword>